<dbReference type="PANTHER" id="PTHR31251">
    <property type="entry name" value="SQUAMOSA PROMOTER-BINDING-LIKE PROTEIN 4"/>
    <property type="match status" value="1"/>
</dbReference>
<name>A0ABY8UKK6_TETOB</name>
<organism evidence="5 6">
    <name type="scientific">Tetradesmus obliquus</name>
    <name type="common">Green alga</name>
    <name type="synonym">Acutodesmus obliquus</name>
    <dbReference type="NCBI Taxonomy" id="3088"/>
    <lineage>
        <taxon>Eukaryota</taxon>
        <taxon>Viridiplantae</taxon>
        <taxon>Chlorophyta</taxon>
        <taxon>core chlorophytes</taxon>
        <taxon>Chlorophyceae</taxon>
        <taxon>CS clade</taxon>
        <taxon>Sphaeropleales</taxon>
        <taxon>Scenedesmaceae</taxon>
        <taxon>Tetradesmus</taxon>
    </lineage>
</organism>
<feature type="domain" description="SBP-type" evidence="4">
    <location>
        <begin position="19"/>
        <end position="96"/>
    </location>
</feature>
<evidence type="ECO:0000259" key="4">
    <source>
        <dbReference type="PROSITE" id="PS51141"/>
    </source>
</evidence>
<dbReference type="Gene3D" id="4.10.1100.10">
    <property type="entry name" value="Transcription factor, SBP-box domain"/>
    <property type="match status" value="1"/>
</dbReference>
<reference evidence="5 6" key="1">
    <citation type="submission" date="2023-05" db="EMBL/GenBank/DDBJ databases">
        <title>A 100% complete, gapless, phased diploid assembly of the Scenedesmus obliquus UTEX 3031 genome.</title>
        <authorList>
            <person name="Biondi T.C."/>
            <person name="Hanschen E.R."/>
            <person name="Kwon T."/>
            <person name="Eng W."/>
            <person name="Kruse C.P.S."/>
            <person name="Koehler S.I."/>
            <person name="Kunde Y."/>
            <person name="Gleasner C.D."/>
            <person name="You Mak K.T."/>
            <person name="Polle J."/>
            <person name="Hovde B.T."/>
            <person name="Starkenburg S.R."/>
        </authorList>
    </citation>
    <scope>NUCLEOTIDE SEQUENCE [LARGE SCALE GENOMIC DNA]</scope>
    <source>
        <strain evidence="5 6">DOE0152z</strain>
    </source>
</reference>
<dbReference type="Pfam" id="PF03110">
    <property type="entry name" value="SBP"/>
    <property type="match status" value="1"/>
</dbReference>
<evidence type="ECO:0000256" key="2">
    <source>
        <dbReference type="ARBA" id="ARBA00022771"/>
    </source>
</evidence>
<proteinExistence type="predicted"/>
<evidence type="ECO:0000256" key="3">
    <source>
        <dbReference type="ARBA" id="ARBA00022833"/>
    </source>
</evidence>
<dbReference type="InterPro" id="IPR044817">
    <property type="entry name" value="SBP-like"/>
</dbReference>
<dbReference type="PANTHER" id="PTHR31251:SF169">
    <property type="entry name" value="SQUAMOSA PROMOTER-BINDING-LIKE PROTEIN 8"/>
    <property type="match status" value="1"/>
</dbReference>
<keyword evidence="3" id="KW-0862">Zinc</keyword>
<dbReference type="SUPFAM" id="SSF103612">
    <property type="entry name" value="SBT domain"/>
    <property type="match status" value="1"/>
</dbReference>
<evidence type="ECO:0000313" key="6">
    <source>
        <dbReference type="Proteomes" id="UP001244341"/>
    </source>
</evidence>
<keyword evidence="2" id="KW-0863">Zinc-finger</keyword>
<keyword evidence="6" id="KW-1185">Reference proteome</keyword>
<evidence type="ECO:0000256" key="1">
    <source>
        <dbReference type="ARBA" id="ARBA00022723"/>
    </source>
</evidence>
<gene>
    <name evidence="5" type="ORF">OEZ85_005998</name>
</gene>
<dbReference type="PROSITE" id="PS51141">
    <property type="entry name" value="ZF_SBP"/>
    <property type="match status" value="1"/>
</dbReference>
<dbReference type="InterPro" id="IPR036893">
    <property type="entry name" value="SBP_sf"/>
</dbReference>
<protein>
    <recommendedName>
        <fullName evidence="4">SBP-type domain-containing protein</fullName>
    </recommendedName>
</protein>
<dbReference type="Proteomes" id="UP001244341">
    <property type="component" value="Chromosome 11b"/>
</dbReference>
<evidence type="ECO:0000313" key="5">
    <source>
        <dbReference type="EMBL" id="WIA20148.1"/>
    </source>
</evidence>
<keyword evidence="1" id="KW-0479">Metal-binding</keyword>
<accession>A0ABY8UKK6</accession>
<dbReference type="EMBL" id="CP126218">
    <property type="protein sequence ID" value="WIA20148.1"/>
    <property type="molecule type" value="Genomic_DNA"/>
</dbReference>
<sequence length="523" mass="52641">MGSTDVQRMPSSKLKIKTVYFCQVDGCKSKLSNCKPYCVRYRVCPAHLAAAQVQLQGETSRFCQQCGKFHAIEEFDGNKRSCRTRLMHHNNSRQQRRKEAALQQSASTTLMLQHTGVRAAPGRRNTQPPAAAEDTAAAAAGSEPSHTMAAYTASAGCMSDSGALYSQTPAAAAASGLQRRWPSHLPAALLNSKAPAAALAAAAAAAAGAGSQGILHGHPERLAAGLQGAACFATAPGSSSSSAALHHIPGVPTSAGQGPPLVLPGVPVAGPADEHLAASAGCGVSHNMGTLSRIPADAAGCDVSLFAHAHSLSAEALQARLLAQMSAAAATAAAQQQQQQRQFITEAAERVAFAAAPEQQGQLQPSTPHTANPVFHGSSPMNGLAASAAFPAASAAAAAAAAAPASMWQPAVNAAPAIMDATPFPAAPAAPELLANQQPAAATGCVGGDSSAGPNACVRGAGDSFGAGPCVRGAGDSFGGFCDVLLGSGRGLHELLQSWSAEGEAGEEALEGLALLPEDVDML</sequence>
<dbReference type="InterPro" id="IPR004333">
    <property type="entry name" value="SBP_dom"/>
</dbReference>